<evidence type="ECO:0000256" key="1">
    <source>
        <dbReference type="SAM" id="MobiDB-lite"/>
    </source>
</evidence>
<reference evidence="2" key="1">
    <citation type="submission" date="2022-01" db="EMBL/GenBank/DDBJ databases">
        <title>Genome Sequence Resource for Two Populations of Ditylenchus destructor, the Migratory Endoparasitic Phytonematode.</title>
        <authorList>
            <person name="Zhang H."/>
            <person name="Lin R."/>
            <person name="Xie B."/>
        </authorList>
    </citation>
    <scope>NUCLEOTIDE SEQUENCE</scope>
    <source>
        <strain evidence="2">BazhouSP</strain>
    </source>
</reference>
<evidence type="ECO:0000313" key="3">
    <source>
        <dbReference type="Proteomes" id="UP001201812"/>
    </source>
</evidence>
<sequence>MRKFELEHATYCFRLRKLLQRDLNGSICGMGDPESRNSINRKKGSVAWNANEPAGWQSGPDGFGTAPPTHSEPQMMLIMGGGGMTQIDKVAPLLSKKTLKCVAYE</sequence>
<proteinExistence type="predicted"/>
<comment type="caution">
    <text evidence="2">The sequence shown here is derived from an EMBL/GenBank/DDBJ whole genome shotgun (WGS) entry which is preliminary data.</text>
</comment>
<organism evidence="2 3">
    <name type="scientific">Ditylenchus destructor</name>
    <dbReference type="NCBI Taxonomy" id="166010"/>
    <lineage>
        <taxon>Eukaryota</taxon>
        <taxon>Metazoa</taxon>
        <taxon>Ecdysozoa</taxon>
        <taxon>Nematoda</taxon>
        <taxon>Chromadorea</taxon>
        <taxon>Rhabditida</taxon>
        <taxon>Tylenchina</taxon>
        <taxon>Tylenchomorpha</taxon>
        <taxon>Sphaerularioidea</taxon>
        <taxon>Anguinidae</taxon>
        <taxon>Anguininae</taxon>
        <taxon>Ditylenchus</taxon>
    </lineage>
</organism>
<protein>
    <submittedName>
        <fullName evidence="2">Uncharacterized protein</fullName>
    </submittedName>
</protein>
<keyword evidence="3" id="KW-1185">Reference proteome</keyword>
<gene>
    <name evidence="2" type="ORF">DdX_02212</name>
</gene>
<dbReference type="AlphaFoldDB" id="A0AAD4R5U3"/>
<dbReference type="EMBL" id="JAKKPZ010000002">
    <property type="protein sequence ID" value="KAI1725551.1"/>
    <property type="molecule type" value="Genomic_DNA"/>
</dbReference>
<feature type="region of interest" description="Disordered" evidence="1">
    <location>
        <begin position="50"/>
        <end position="79"/>
    </location>
</feature>
<name>A0AAD4R5U3_9BILA</name>
<evidence type="ECO:0000313" key="2">
    <source>
        <dbReference type="EMBL" id="KAI1725551.1"/>
    </source>
</evidence>
<dbReference type="Proteomes" id="UP001201812">
    <property type="component" value="Unassembled WGS sequence"/>
</dbReference>
<accession>A0AAD4R5U3</accession>